<reference evidence="9" key="2">
    <citation type="submission" date="2025-09" db="UniProtKB">
        <authorList>
            <consortium name="Ensembl"/>
        </authorList>
    </citation>
    <scope>IDENTIFICATION</scope>
</reference>
<keyword evidence="3" id="KW-0677">Repeat</keyword>
<dbReference type="STRING" id="94237.ENSMMOP00000024678"/>
<dbReference type="GO" id="GO:0007156">
    <property type="term" value="P:homophilic cell adhesion via plasma membrane adhesion molecules"/>
    <property type="evidence" value="ECO:0007669"/>
    <property type="project" value="InterPro"/>
</dbReference>
<dbReference type="InterPro" id="IPR002126">
    <property type="entry name" value="Cadherin-like_dom"/>
</dbReference>
<dbReference type="SMART" id="SM00112">
    <property type="entry name" value="CA"/>
    <property type="match status" value="5"/>
</dbReference>
<dbReference type="PRINTS" id="PR00205">
    <property type="entry name" value="CADHERIN"/>
</dbReference>
<proteinExistence type="predicted"/>
<feature type="domain" description="Cadherin" evidence="8">
    <location>
        <begin position="392"/>
        <end position="494"/>
    </location>
</feature>
<evidence type="ECO:0000256" key="5">
    <source>
        <dbReference type="ARBA" id="ARBA00022989"/>
    </source>
</evidence>
<evidence type="ECO:0000256" key="4">
    <source>
        <dbReference type="ARBA" id="ARBA00022837"/>
    </source>
</evidence>
<evidence type="ECO:0000256" key="3">
    <source>
        <dbReference type="ARBA" id="ARBA00022737"/>
    </source>
</evidence>
<feature type="domain" description="Cadherin" evidence="8">
    <location>
        <begin position="495"/>
        <end position="602"/>
    </location>
</feature>
<accession>A0A3Q3X1D8</accession>
<keyword evidence="5" id="KW-1133">Transmembrane helix</keyword>
<dbReference type="PROSITE" id="PS50268">
    <property type="entry name" value="CADHERIN_2"/>
    <property type="match status" value="5"/>
</dbReference>
<evidence type="ECO:0000313" key="9">
    <source>
        <dbReference type="Ensembl" id="ENSMMOP00000024678.1"/>
    </source>
</evidence>
<dbReference type="PANTHER" id="PTHR24026:SF126">
    <property type="entry name" value="PROTOCADHERIN FAT 4"/>
    <property type="match status" value="1"/>
</dbReference>
<dbReference type="Gene3D" id="2.60.40.60">
    <property type="entry name" value="Cadherins"/>
    <property type="match status" value="7"/>
</dbReference>
<dbReference type="Proteomes" id="UP000261620">
    <property type="component" value="Unplaced"/>
</dbReference>
<dbReference type="InterPro" id="IPR015919">
    <property type="entry name" value="Cadherin-like_sf"/>
</dbReference>
<dbReference type="PROSITE" id="PS00232">
    <property type="entry name" value="CADHERIN_1"/>
    <property type="match status" value="2"/>
</dbReference>
<evidence type="ECO:0000313" key="10">
    <source>
        <dbReference type="Proteomes" id="UP000261620"/>
    </source>
</evidence>
<dbReference type="PANTHER" id="PTHR24026">
    <property type="entry name" value="FAT ATYPICAL CADHERIN-RELATED"/>
    <property type="match status" value="1"/>
</dbReference>
<feature type="domain" description="Cadherin" evidence="8">
    <location>
        <begin position="159"/>
        <end position="261"/>
    </location>
</feature>
<dbReference type="GO" id="GO:0005886">
    <property type="term" value="C:plasma membrane"/>
    <property type="evidence" value="ECO:0007669"/>
    <property type="project" value="UniProtKB-SubCell"/>
</dbReference>
<evidence type="ECO:0000259" key="8">
    <source>
        <dbReference type="PROSITE" id="PS50268"/>
    </source>
</evidence>
<dbReference type="InterPro" id="IPR020894">
    <property type="entry name" value="Cadherin_CS"/>
</dbReference>
<dbReference type="Ensembl" id="ENSMMOT00000025091.1">
    <property type="protein sequence ID" value="ENSMMOP00000024678.1"/>
    <property type="gene ID" value="ENSMMOG00000018760.1"/>
</dbReference>
<comment type="subcellular location">
    <subcellularLocation>
        <location evidence="1">Membrane</location>
    </subcellularLocation>
</comment>
<dbReference type="GO" id="GO:0005509">
    <property type="term" value="F:calcium ion binding"/>
    <property type="evidence" value="ECO:0007669"/>
    <property type="project" value="UniProtKB-UniRule"/>
</dbReference>
<dbReference type="SUPFAM" id="SSF49313">
    <property type="entry name" value="Cadherin-like"/>
    <property type="match status" value="6"/>
</dbReference>
<dbReference type="Pfam" id="PF00028">
    <property type="entry name" value="Cadherin"/>
    <property type="match status" value="4"/>
</dbReference>
<dbReference type="FunFam" id="2.60.40.60:FF:000020">
    <property type="entry name" value="Dachsous cadherin-related 1b"/>
    <property type="match status" value="3"/>
</dbReference>
<evidence type="ECO:0000256" key="6">
    <source>
        <dbReference type="ARBA" id="ARBA00023136"/>
    </source>
</evidence>
<keyword evidence="2" id="KW-0812">Transmembrane</keyword>
<evidence type="ECO:0000256" key="2">
    <source>
        <dbReference type="ARBA" id="ARBA00022692"/>
    </source>
</evidence>
<feature type="domain" description="Cadherin" evidence="8">
    <location>
        <begin position="262"/>
        <end position="391"/>
    </location>
</feature>
<dbReference type="CDD" id="cd11304">
    <property type="entry name" value="Cadherin_repeat"/>
    <property type="match status" value="5"/>
</dbReference>
<keyword evidence="4 7" id="KW-0106">Calcium</keyword>
<evidence type="ECO:0000256" key="1">
    <source>
        <dbReference type="ARBA" id="ARBA00004370"/>
    </source>
</evidence>
<keyword evidence="6" id="KW-0472">Membrane</keyword>
<evidence type="ECO:0000256" key="7">
    <source>
        <dbReference type="PROSITE-ProRule" id="PRU00043"/>
    </source>
</evidence>
<protein>
    <recommendedName>
        <fullName evidence="8">Cadherin domain-containing protein</fullName>
    </recommendedName>
</protein>
<feature type="domain" description="Cadherin" evidence="8">
    <location>
        <begin position="79"/>
        <end position="158"/>
    </location>
</feature>
<name>A0A3Q3X1D8_MOLML</name>
<dbReference type="AlphaFoldDB" id="A0A3Q3X1D8"/>
<keyword evidence="10" id="KW-1185">Reference proteome</keyword>
<dbReference type="OMA" id="REVQSHH"/>
<reference evidence="9" key="1">
    <citation type="submission" date="2025-08" db="UniProtKB">
        <authorList>
            <consortium name="Ensembl"/>
        </authorList>
    </citation>
    <scope>IDENTIFICATION</scope>
</reference>
<dbReference type="GO" id="GO:0009653">
    <property type="term" value="P:anatomical structure morphogenesis"/>
    <property type="evidence" value="ECO:0007669"/>
    <property type="project" value="UniProtKB-ARBA"/>
</dbReference>
<organism evidence="9 10">
    <name type="scientific">Mola mola</name>
    <name type="common">Ocean sunfish</name>
    <name type="synonym">Tetraodon mola</name>
    <dbReference type="NCBI Taxonomy" id="94237"/>
    <lineage>
        <taxon>Eukaryota</taxon>
        <taxon>Metazoa</taxon>
        <taxon>Chordata</taxon>
        <taxon>Craniata</taxon>
        <taxon>Vertebrata</taxon>
        <taxon>Euteleostomi</taxon>
        <taxon>Actinopterygii</taxon>
        <taxon>Neopterygii</taxon>
        <taxon>Teleostei</taxon>
        <taxon>Neoteleostei</taxon>
        <taxon>Acanthomorphata</taxon>
        <taxon>Eupercaria</taxon>
        <taxon>Tetraodontiformes</taxon>
        <taxon>Molidae</taxon>
        <taxon>Mola</taxon>
    </lineage>
</organism>
<sequence length="691" mass="75316">MIFSTEIDSYETVNPQIPPHTIKPLLVYLQRFSSFEAERTCDVPQGSVSGPLFYFNLNIGFYNLMNLMFHGMKRSTCWVQYCIKSYHAPEIPVTLDVETEADKFAINPRGELFTRMKLDYDEAPHNYSVEISISDGTNRDSAIVEVQVTDVNDNSPVFSSGSVSASVSEDAVVGSSVTVVPATDKDSSFNKEIRYSLRGGEGRFAVDPTSGTVSVAGALDRETKAEYSLLVVAEDQGRPARSATASLLVRVSDVNDNIPKFSEAEYQVQVSETESVGTSLLTLSAEDPDDGANGRVIYRIFRQSPSSDPAVFELDSSTGTLRLVQPLDYCETEADKFAINPRGELFTRMKLDYDEAPHNYSVEIAISDGTNRDSAIVEVQVTDVNDNSPVFSSGSVSASVSEDAVVGSSVTVVPATDKDSSFNKEIRYSLRGGEGRFAVDPTSGTVSVAGALDRETKAEYSLLVVAEDQGRPARSATASLLVRVSDVNDNIPKFSEAEYQVQVSETESVGTSLLTLSAEDPDDGANGRVIYRIFRQSPSSDPAVFELDSSTGTLRLVQPLDYCEVKLYSLMVQASDGGTPSLVGNGSVVVRVKDENNNPPEFSKESYDVAVSENLANGASILTLQVTDKDEVCQIWCLGLHLLRRLLLRLILHLFTPSSAFLLPFAFCSCQKPLISPFIKVEFTPELFAPF</sequence>